<proteinExistence type="inferred from homology"/>
<feature type="domain" description="Solute-binding protein family 3/N-terminal" evidence="8">
    <location>
        <begin position="31"/>
        <end position="246"/>
    </location>
</feature>
<protein>
    <recommendedName>
        <fullName evidence="6">Putative aliphatic sulfonates-binding protein</fullName>
    </recommendedName>
</protein>
<evidence type="ECO:0000256" key="2">
    <source>
        <dbReference type="ARBA" id="ARBA00010742"/>
    </source>
</evidence>
<comment type="subcellular location">
    <subcellularLocation>
        <location evidence="1">Periplasm</location>
    </subcellularLocation>
</comment>
<evidence type="ECO:0000256" key="3">
    <source>
        <dbReference type="ARBA" id="ARBA00022448"/>
    </source>
</evidence>
<feature type="chain" id="PRO_5036898356" description="Putative aliphatic sulfonates-binding protein" evidence="7">
    <location>
        <begin position="27"/>
        <end position="317"/>
    </location>
</feature>
<dbReference type="Pfam" id="PF09084">
    <property type="entry name" value="NMT1"/>
    <property type="match status" value="1"/>
</dbReference>
<dbReference type="SUPFAM" id="SSF53850">
    <property type="entry name" value="Periplasmic binding protein-like II"/>
    <property type="match status" value="1"/>
</dbReference>
<name>A0A933S1K5_RHOPL</name>
<reference evidence="9" key="1">
    <citation type="submission" date="2020-07" db="EMBL/GenBank/DDBJ databases">
        <title>Huge and variable diversity of episymbiotic CPR bacteria and DPANN archaea in groundwater ecosystems.</title>
        <authorList>
            <person name="He C.Y."/>
            <person name="Keren R."/>
            <person name="Whittaker M."/>
            <person name="Farag I.F."/>
            <person name="Doudna J."/>
            <person name="Cate J.H.D."/>
            <person name="Banfield J.F."/>
        </authorList>
    </citation>
    <scope>NUCLEOTIDE SEQUENCE</scope>
    <source>
        <strain evidence="9">NC_groundwater_1818_Pr3_B-0.1um_66_35</strain>
    </source>
</reference>
<dbReference type="GO" id="GO:0042597">
    <property type="term" value="C:periplasmic space"/>
    <property type="evidence" value="ECO:0007669"/>
    <property type="project" value="UniProtKB-SubCell"/>
</dbReference>
<evidence type="ECO:0000256" key="1">
    <source>
        <dbReference type="ARBA" id="ARBA00004418"/>
    </source>
</evidence>
<evidence type="ECO:0000313" key="10">
    <source>
        <dbReference type="Proteomes" id="UP000782519"/>
    </source>
</evidence>
<comment type="similarity">
    <text evidence="2">Belongs to the bacterial solute-binding protein SsuA/TauA family.</text>
</comment>
<accession>A0A933S1K5</accession>
<dbReference type="Proteomes" id="UP000782519">
    <property type="component" value="Unassembled WGS sequence"/>
</dbReference>
<dbReference type="GO" id="GO:0042626">
    <property type="term" value="F:ATPase-coupled transmembrane transporter activity"/>
    <property type="evidence" value="ECO:0007669"/>
    <property type="project" value="InterPro"/>
</dbReference>
<dbReference type="AlphaFoldDB" id="A0A933S1K5"/>
<dbReference type="EMBL" id="JACRJB010000068">
    <property type="protein sequence ID" value="MBI5132730.1"/>
    <property type="molecule type" value="Genomic_DNA"/>
</dbReference>
<dbReference type="InterPro" id="IPR015168">
    <property type="entry name" value="SsuA/THI5"/>
</dbReference>
<keyword evidence="3" id="KW-0813">Transport</keyword>
<dbReference type="NCBIfam" id="TIGR01728">
    <property type="entry name" value="SsuA_fam"/>
    <property type="match status" value="1"/>
</dbReference>
<evidence type="ECO:0000256" key="6">
    <source>
        <dbReference type="ARBA" id="ARBA00070228"/>
    </source>
</evidence>
<gene>
    <name evidence="9" type="ORF">HZA66_25095</name>
</gene>
<evidence type="ECO:0000256" key="4">
    <source>
        <dbReference type="ARBA" id="ARBA00022729"/>
    </source>
</evidence>
<evidence type="ECO:0000256" key="5">
    <source>
        <dbReference type="ARBA" id="ARBA00055538"/>
    </source>
</evidence>
<dbReference type="PANTHER" id="PTHR30024:SF42">
    <property type="entry name" value="ALIPHATIC SULFONATES-BINDING PROTEIN-RELATED"/>
    <property type="match status" value="1"/>
</dbReference>
<organism evidence="9 10">
    <name type="scientific">Rhodopseudomonas palustris</name>
    <dbReference type="NCBI Taxonomy" id="1076"/>
    <lineage>
        <taxon>Bacteria</taxon>
        <taxon>Pseudomonadati</taxon>
        <taxon>Pseudomonadota</taxon>
        <taxon>Alphaproteobacteria</taxon>
        <taxon>Hyphomicrobiales</taxon>
        <taxon>Nitrobacteraceae</taxon>
        <taxon>Rhodopseudomonas</taxon>
    </lineage>
</organism>
<sequence>MITSRRSLLALAFAAFAATSVAPSFAAELKDVRIGFQKAGIQPAVKERGVLEAALKEKGLSVKWVEFAFGPPLLEALNTGNIDFGYTGDTPPIFAQAATANLLYVAALPGSGKNEGIVVPANSPIKTAADLKGKRIAIPKGSSAHNTAVAILEKAGLQFSDVTPVYLAPADGTAAFAGGTVDAWAIWDPYLALAEKSGARVVNFAGDAHETIGFFLANREFTNAHGDVVALLNQSFAKEAQWANSHHDEITKSLAASTGVDPAVVKTLVERSVFEVTPVTDKYLAAQQKTADRFHKLGLIPKPINVRDIVWKWSPAS</sequence>
<dbReference type="GO" id="GO:0016020">
    <property type="term" value="C:membrane"/>
    <property type="evidence" value="ECO:0007669"/>
    <property type="project" value="InterPro"/>
</dbReference>
<comment type="function">
    <text evidence="5">Part of a binding-protein-dependent transport system for aliphatic sulfonates. Putative binding protein.</text>
</comment>
<evidence type="ECO:0000256" key="7">
    <source>
        <dbReference type="SAM" id="SignalP"/>
    </source>
</evidence>
<dbReference type="FunFam" id="3.40.190.10:FF:000050">
    <property type="entry name" value="Sulfonate ABC transporter substrate-binding protein"/>
    <property type="match status" value="1"/>
</dbReference>
<keyword evidence="4 7" id="KW-0732">Signal</keyword>
<evidence type="ECO:0000259" key="8">
    <source>
        <dbReference type="SMART" id="SM00062"/>
    </source>
</evidence>
<comment type="caution">
    <text evidence="9">The sequence shown here is derived from an EMBL/GenBank/DDBJ whole genome shotgun (WGS) entry which is preliminary data.</text>
</comment>
<dbReference type="SMART" id="SM00062">
    <property type="entry name" value="PBPb"/>
    <property type="match status" value="1"/>
</dbReference>
<dbReference type="PANTHER" id="PTHR30024">
    <property type="entry name" value="ALIPHATIC SULFONATES-BINDING PROTEIN-RELATED"/>
    <property type="match status" value="1"/>
</dbReference>
<dbReference type="Gene3D" id="3.40.190.10">
    <property type="entry name" value="Periplasmic binding protein-like II"/>
    <property type="match status" value="2"/>
</dbReference>
<evidence type="ECO:0000313" key="9">
    <source>
        <dbReference type="EMBL" id="MBI5132730.1"/>
    </source>
</evidence>
<dbReference type="InterPro" id="IPR001638">
    <property type="entry name" value="Solute-binding_3/MltF_N"/>
</dbReference>
<dbReference type="InterPro" id="IPR010067">
    <property type="entry name" value="ABC_SsuA_sub-bd"/>
</dbReference>
<feature type="signal peptide" evidence="7">
    <location>
        <begin position="1"/>
        <end position="26"/>
    </location>
</feature>